<dbReference type="Proteomes" id="UP000828390">
    <property type="component" value="Unassembled WGS sequence"/>
</dbReference>
<dbReference type="InterPro" id="IPR052752">
    <property type="entry name" value="NACHT-WD_repeat"/>
</dbReference>
<dbReference type="CDD" id="cd00009">
    <property type="entry name" value="AAA"/>
    <property type="match status" value="1"/>
</dbReference>
<evidence type="ECO:0000256" key="1">
    <source>
        <dbReference type="ARBA" id="ARBA00022574"/>
    </source>
</evidence>
<feature type="domain" description="Orc1-like AAA ATPase" evidence="3">
    <location>
        <begin position="77"/>
        <end position="223"/>
    </location>
</feature>
<evidence type="ECO:0000313" key="6">
    <source>
        <dbReference type="EMBL" id="KAH3727659.1"/>
    </source>
</evidence>
<name>A0A9D4HQE8_DREPO</name>
<feature type="domain" description="NWD1/2-like winged helix-turn-helix" evidence="5">
    <location>
        <begin position="315"/>
        <end position="427"/>
    </location>
</feature>
<organism evidence="6 7">
    <name type="scientific">Dreissena polymorpha</name>
    <name type="common">Zebra mussel</name>
    <name type="synonym">Mytilus polymorpha</name>
    <dbReference type="NCBI Taxonomy" id="45954"/>
    <lineage>
        <taxon>Eukaryota</taxon>
        <taxon>Metazoa</taxon>
        <taxon>Spiralia</taxon>
        <taxon>Lophotrochozoa</taxon>
        <taxon>Mollusca</taxon>
        <taxon>Bivalvia</taxon>
        <taxon>Autobranchia</taxon>
        <taxon>Heteroconchia</taxon>
        <taxon>Euheterodonta</taxon>
        <taxon>Imparidentia</taxon>
        <taxon>Neoheterodontei</taxon>
        <taxon>Myida</taxon>
        <taxon>Dreissenoidea</taxon>
        <taxon>Dreissenidae</taxon>
        <taxon>Dreissena</taxon>
    </lineage>
</organism>
<dbReference type="PANTHER" id="PTHR19871:SF42">
    <property type="match status" value="1"/>
</dbReference>
<reference evidence="6" key="2">
    <citation type="submission" date="2020-11" db="EMBL/GenBank/DDBJ databases">
        <authorList>
            <person name="McCartney M.A."/>
            <person name="Auch B."/>
            <person name="Kono T."/>
            <person name="Mallez S."/>
            <person name="Becker A."/>
            <person name="Gohl D.M."/>
            <person name="Silverstein K.A.T."/>
            <person name="Koren S."/>
            <person name="Bechman K.B."/>
            <person name="Herman A."/>
            <person name="Abrahante J.E."/>
            <person name="Garbe J."/>
        </authorList>
    </citation>
    <scope>NUCLEOTIDE SEQUENCE</scope>
    <source>
        <strain evidence="6">Duluth1</strain>
        <tissue evidence="6">Whole animal</tissue>
    </source>
</reference>
<feature type="domain" description="APAF-1 helical" evidence="4">
    <location>
        <begin position="497"/>
        <end position="583"/>
    </location>
</feature>
<evidence type="ECO:0000259" key="4">
    <source>
        <dbReference type="Pfam" id="PF17908"/>
    </source>
</evidence>
<gene>
    <name evidence="6" type="ORF">DPMN_053599</name>
</gene>
<dbReference type="Pfam" id="PF13191">
    <property type="entry name" value="AAA_16"/>
    <property type="match status" value="1"/>
</dbReference>
<protein>
    <recommendedName>
        <fullName evidence="8">NACHT domain-containing protein</fullName>
    </recommendedName>
</protein>
<dbReference type="Gene3D" id="3.40.50.300">
    <property type="entry name" value="P-loop containing nucleotide triphosphate hydrolases"/>
    <property type="match status" value="1"/>
</dbReference>
<dbReference type="SUPFAM" id="SSF52540">
    <property type="entry name" value="P-loop containing nucleoside triphosphate hydrolases"/>
    <property type="match status" value="1"/>
</dbReference>
<keyword evidence="2" id="KW-0677">Repeat</keyword>
<dbReference type="Pfam" id="PF25469">
    <property type="entry name" value="WHD_NWD1"/>
    <property type="match status" value="1"/>
</dbReference>
<dbReference type="InterPro" id="IPR041664">
    <property type="entry name" value="AAA_16"/>
</dbReference>
<evidence type="ECO:0000313" key="7">
    <source>
        <dbReference type="Proteomes" id="UP000828390"/>
    </source>
</evidence>
<comment type="caution">
    <text evidence="6">The sequence shown here is derived from an EMBL/GenBank/DDBJ whole genome shotgun (WGS) entry which is preliminary data.</text>
</comment>
<dbReference type="InterPro" id="IPR027417">
    <property type="entry name" value="P-loop_NTPase"/>
</dbReference>
<dbReference type="EMBL" id="JAIWYP010000012">
    <property type="protein sequence ID" value="KAH3727659.1"/>
    <property type="molecule type" value="Genomic_DNA"/>
</dbReference>
<dbReference type="Pfam" id="PF17908">
    <property type="entry name" value="APAF1_C"/>
    <property type="match status" value="1"/>
</dbReference>
<evidence type="ECO:0008006" key="8">
    <source>
        <dbReference type="Google" id="ProtNLM"/>
    </source>
</evidence>
<evidence type="ECO:0000259" key="5">
    <source>
        <dbReference type="Pfam" id="PF25469"/>
    </source>
</evidence>
<dbReference type="Gene3D" id="1.25.40.370">
    <property type="match status" value="1"/>
</dbReference>
<sequence>MKLSNTVADVPTFEINYVAAKVGAVSECIRIVCDHVCATLADNIMDSYQRRLHVQTDRVFLEVLQHRTHSLEKSALFVGREHEIRQILDYVGSHARYPLVIHGPSGCGKTALMALVSTKIKEQLKDAILVLRFLGTTSQSSSARLLLYNICCQISRVYEQSIEKIPTSYKDLVQYFRTCLSFATSNRPLVLVIDSLDQLSNEDFGLNLSWMSLSEQLPEHVKLVVSTLPVRTLDIIRSHLTSAECYVDVKPLTLHEGPEIVKLMLGAKHRKVTETQSTVILNAFKKCPFPLFLRLVVDLAQTWRSYDIISANDIADDMTGLIDKLFNRLEYKYGATLVQHALAYITASKNGLSLAELEDILSCDDAVLDSIFKFWVPPFRRIPPLLWTRVRNDLGLYLVERGSNGISAYWWYHRQFWETAEKRYLLKSKGENSEAFKRKAHVAIADYFEGKWSDGKPYVGKDKFEKIEDRTIPKQPLVISGTRDTKRQLNERKLTELPYHLIILKDWDKFKKLCMDLSYIEAKFEADDGYNCLSELIEATKQSRDEEIKQVTRFVGSFLGFLVREPRGVYQMALQQPPTSYIRKLIDDLDEDKCPTVLLSNLTEDKYEEPCEMSLHGHTGSVRCCDFSTNGNFSDFQYMLF</sequence>
<dbReference type="AlphaFoldDB" id="A0A9D4HQE8"/>
<reference evidence="6" key="1">
    <citation type="journal article" date="2019" name="bioRxiv">
        <title>The Genome of the Zebra Mussel, Dreissena polymorpha: A Resource for Invasive Species Research.</title>
        <authorList>
            <person name="McCartney M.A."/>
            <person name="Auch B."/>
            <person name="Kono T."/>
            <person name="Mallez S."/>
            <person name="Zhang Y."/>
            <person name="Obille A."/>
            <person name="Becker A."/>
            <person name="Abrahante J.E."/>
            <person name="Garbe J."/>
            <person name="Badalamenti J.P."/>
            <person name="Herman A."/>
            <person name="Mangelson H."/>
            <person name="Liachko I."/>
            <person name="Sullivan S."/>
            <person name="Sone E.D."/>
            <person name="Koren S."/>
            <person name="Silverstein K.A.T."/>
            <person name="Beckman K.B."/>
            <person name="Gohl D.M."/>
        </authorList>
    </citation>
    <scope>NUCLEOTIDE SEQUENCE</scope>
    <source>
        <strain evidence="6">Duluth1</strain>
        <tissue evidence="6">Whole animal</tissue>
    </source>
</reference>
<keyword evidence="7" id="KW-1185">Reference proteome</keyword>
<evidence type="ECO:0000259" key="3">
    <source>
        <dbReference type="Pfam" id="PF13191"/>
    </source>
</evidence>
<proteinExistence type="predicted"/>
<dbReference type="PANTHER" id="PTHR19871">
    <property type="entry name" value="BETA TRANSDUCIN-RELATED PROTEIN"/>
    <property type="match status" value="1"/>
</dbReference>
<dbReference type="InterPro" id="IPR041452">
    <property type="entry name" value="APAF1_C"/>
</dbReference>
<keyword evidence="1" id="KW-0853">WD repeat</keyword>
<dbReference type="InterPro" id="IPR057588">
    <property type="entry name" value="NWD1/2-like_WH"/>
</dbReference>
<accession>A0A9D4HQE8</accession>
<evidence type="ECO:0000256" key="2">
    <source>
        <dbReference type="ARBA" id="ARBA00022737"/>
    </source>
</evidence>